<reference evidence="5" key="1">
    <citation type="submission" date="2022-07" db="EMBL/GenBank/DDBJ databases">
        <title>Phylogenomic reconstructions and comparative analyses of Kickxellomycotina fungi.</title>
        <authorList>
            <person name="Reynolds N.K."/>
            <person name="Stajich J.E."/>
            <person name="Barry K."/>
            <person name="Grigoriev I.V."/>
            <person name="Crous P."/>
            <person name="Smith M.E."/>
        </authorList>
    </citation>
    <scope>NUCLEOTIDE SEQUENCE</scope>
    <source>
        <strain evidence="5">NBRC 100468</strain>
    </source>
</reference>
<evidence type="ECO:0000256" key="1">
    <source>
        <dbReference type="SAM" id="MobiDB-lite"/>
    </source>
</evidence>
<dbReference type="InterPro" id="IPR011044">
    <property type="entry name" value="Quino_amine_DH_bsu"/>
</dbReference>
<comment type="caution">
    <text evidence="5">The sequence shown here is derived from an EMBL/GenBank/DDBJ whole genome shotgun (WGS) entry which is preliminary data.</text>
</comment>
<dbReference type="OrthoDB" id="10251113at2759"/>
<sequence>MFSLSNLVKYIGSGKDAKDAEEVVITSGKFYLIRYKSKVRRLCLFNNAQLAIRKAGVEYQHQLIVSRLYDEGEEPDSDEEIDDEQIFLADELLKFHRSKYDGKDSFLWNDVQDAHREDYEFVVDDSKKEKISIEDVVKYFAMCAWERRNNRPYNLALEGEIKDIIESMADDTGDLADAINDLSVSVKKGIPEEEGIPEVNLPEAPSDEVKGTLIDDGVGELFIFDPHTSSFVFCEGNTRASVVKTKKFVYWMNVSSEKGPVITQLVEPNMNAIFNHDHTSLIWNYFDTNGLPYSFSIVFEDASNFSALHCALAQAAYETVNQSPWSKVGEAEKNYMLSVNQNNAEMDVESDFEFDQSQEDVIEDVYTKDGSVIYGHKEYSEDEDEKQGREESDEEDSQSDDEDESSPEDLDAAHWDSKHKNSKLAVGYNHDRSFVLRGNQIGVFRHTDDDNLEFDTTINGIDDTKGNEFLPSNMMLHEQDQSMILSNPNQPNNLYRMDVEYGKVVDEWTVHEDIPTNIVVPDSKYAPTTSNKTLVGLSHNSIYRIDPRLPGQKCVDDEFKMYASKPNFTCAATTESGHIVVAGEKGTVQLFDRIGPRAKTALPALGDSIIGIDVTADGRYLVATCKTYLLLVDTKVQDDPKGRNGFQKSFPKDKKPVPKRLCLQPSHVVYMKSSNANSDLTFTPARFNTAPHDSDHAHRGERLIVTSSGQFVITWNLNKVLKTGRGDIYSIRKYPDNVVADNFKFGQDRSIIVTLPNDVTMIQRKDLQKPTRKSLAIQTPVRKLRSNNTIVNSPY</sequence>
<feature type="compositionally biased region" description="Acidic residues" evidence="1">
    <location>
        <begin position="380"/>
        <end position="410"/>
    </location>
</feature>
<protein>
    <submittedName>
        <fullName evidence="5">Vacuolar import and degradation protein 27</fullName>
        <ecNumber evidence="5">2.1.1.221</ecNumber>
    </submittedName>
</protein>
<evidence type="ECO:0000259" key="2">
    <source>
        <dbReference type="Pfam" id="PF08553"/>
    </source>
</evidence>
<dbReference type="PANTHER" id="PTHR31913">
    <property type="entry name" value="VACUOLAR IMPORT AND DEGRADATION PROTEIN 27"/>
    <property type="match status" value="1"/>
</dbReference>
<feature type="domain" description="Vacuolar import/degradation Vid27 C-terminal" evidence="2">
    <location>
        <begin position="420"/>
        <end position="778"/>
    </location>
</feature>
<dbReference type="InterPro" id="IPR013863">
    <property type="entry name" value="VID27_C"/>
</dbReference>
<dbReference type="AlphaFoldDB" id="A0A9W8DR26"/>
<name>A0A9W8DR26_9FUNG</name>
<dbReference type="Pfam" id="PF08553">
    <property type="entry name" value="VID27"/>
    <property type="match status" value="1"/>
</dbReference>
<evidence type="ECO:0000259" key="4">
    <source>
        <dbReference type="Pfam" id="PF17748"/>
    </source>
</evidence>
<dbReference type="EMBL" id="JANBPU010000216">
    <property type="protein sequence ID" value="KAJ1914140.1"/>
    <property type="molecule type" value="Genomic_DNA"/>
</dbReference>
<dbReference type="EC" id="2.1.1.221" evidence="5"/>
<dbReference type="InterPro" id="IPR040768">
    <property type="entry name" value="Vid27_PH"/>
</dbReference>
<dbReference type="GO" id="GO:0005737">
    <property type="term" value="C:cytoplasm"/>
    <property type="evidence" value="ECO:0007669"/>
    <property type="project" value="TreeGrafter"/>
</dbReference>
<keyword evidence="5" id="KW-0808">Transferase</keyword>
<dbReference type="Pfam" id="PF17748">
    <property type="entry name" value="VID27_N"/>
    <property type="match status" value="1"/>
</dbReference>
<dbReference type="Proteomes" id="UP001150538">
    <property type="component" value="Unassembled WGS sequence"/>
</dbReference>
<dbReference type="InterPro" id="IPR040458">
    <property type="entry name" value="Vid27"/>
</dbReference>
<proteinExistence type="predicted"/>
<organism evidence="5 6">
    <name type="scientific">Mycoemilia scoparia</name>
    <dbReference type="NCBI Taxonomy" id="417184"/>
    <lineage>
        <taxon>Eukaryota</taxon>
        <taxon>Fungi</taxon>
        <taxon>Fungi incertae sedis</taxon>
        <taxon>Zoopagomycota</taxon>
        <taxon>Kickxellomycotina</taxon>
        <taxon>Kickxellomycetes</taxon>
        <taxon>Kickxellales</taxon>
        <taxon>Kickxellaceae</taxon>
        <taxon>Mycoemilia</taxon>
    </lineage>
</organism>
<dbReference type="GO" id="GO:0005634">
    <property type="term" value="C:nucleus"/>
    <property type="evidence" value="ECO:0007669"/>
    <property type="project" value="TreeGrafter"/>
</dbReference>
<feature type="region of interest" description="Disordered" evidence="1">
    <location>
        <begin position="373"/>
        <end position="418"/>
    </location>
</feature>
<evidence type="ECO:0000313" key="6">
    <source>
        <dbReference type="Proteomes" id="UP001150538"/>
    </source>
</evidence>
<dbReference type="GO" id="GO:0052905">
    <property type="term" value="F:tRNA (guanosine(9)-N1)-methyltransferase activity"/>
    <property type="evidence" value="ECO:0007669"/>
    <property type="project" value="UniProtKB-EC"/>
</dbReference>
<evidence type="ECO:0000313" key="5">
    <source>
        <dbReference type="EMBL" id="KAJ1914140.1"/>
    </source>
</evidence>
<keyword evidence="6" id="KW-1185">Reference proteome</keyword>
<keyword evidence="5" id="KW-0489">Methyltransferase</keyword>
<dbReference type="GO" id="GO:0032259">
    <property type="term" value="P:methylation"/>
    <property type="evidence" value="ECO:0007669"/>
    <property type="project" value="UniProtKB-KW"/>
</dbReference>
<dbReference type="SUPFAM" id="SSF50969">
    <property type="entry name" value="YVTN repeat-like/Quinoprotein amine dehydrogenase"/>
    <property type="match status" value="1"/>
</dbReference>
<dbReference type="Pfam" id="PF17747">
    <property type="entry name" value="VID27_PH"/>
    <property type="match status" value="1"/>
</dbReference>
<dbReference type="InterPro" id="IPR040979">
    <property type="entry name" value="Vid27_N"/>
</dbReference>
<gene>
    <name evidence="5" type="primary">vid27</name>
    <name evidence="5" type="ORF">H4219_004913</name>
</gene>
<feature type="domain" description="Vid27 N-terminal" evidence="4">
    <location>
        <begin position="1"/>
        <end position="164"/>
    </location>
</feature>
<dbReference type="PANTHER" id="PTHR31913:SF0">
    <property type="entry name" value="VACUOLAR IMPORT AND DEGRADATION PROTEIN 27"/>
    <property type="match status" value="1"/>
</dbReference>
<feature type="domain" description="Vid27 PH-like" evidence="3">
    <location>
        <begin position="219"/>
        <end position="319"/>
    </location>
</feature>
<evidence type="ECO:0000259" key="3">
    <source>
        <dbReference type="Pfam" id="PF17747"/>
    </source>
</evidence>
<accession>A0A9W8DR26</accession>